<dbReference type="KEGG" id="vg:80398523"/>
<dbReference type="Proteomes" id="UP000682472">
    <property type="component" value="Segment"/>
</dbReference>
<evidence type="ECO:0000313" key="2">
    <source>
        <dbReference type="Proteomes" id="UP000682472"/>
    </source>
</evidence>
<keyword evidence="2" id="KW-1185">Reference proteome</keyword>
<dbReference type="GeneID" id="80398523"/>
<reference evidence="1" key="1">
    <citation type="submission" date="2020-09" db="EMBL/GenBank/DDBJ databases">
        <title>Leviviricetes taxonomy.</title>
        <authorList>
            <person name="Stockdale S.R."/>
            <person name="Callanan J."/>
            <person name="Adriaenssens E.M."/>
            <person name="Kuhn J.H."/>
            <person name="Rumnieks J."/>
            <person name="Shkoporov A."/>
            <person name="Draper L.A."/>
            <person name="Ross P."/>
            <person name="Hill C."/>
        </authorList>
    </citation>
    <scope>NUCLEOTIDE SEQUENCE</scope>
</reference>
<accession>A0A8S5L0X4</accession>
<name>A0A8S5L0X4_9VIRU</name>
<protein>
    <submittedName>
        <fullName evidence="1">Uncharacterized protein</fullName>
    </submittedName>
</protein>
<sequence length="127" mass="14531">MQVYIVPFMAIGRRTTLVVDFRFRALEKSLMHDKRVIDYEYNWALSPFESIEKEVASWATMLLDACQNACIDGFTLAESSYPTLASLIRDLESILRLYDCGYGERASCVGEFLRLLSRLNPSSNNCK</sequence>
<evidence type="ECO:0000313" key="1">
    <source>
        <dbReference type="EMBL" id="DAD50981.1"/>
    </source>
</evidence>
<dbReference type="RefSeq" id="YP_010769491.1">
    <property type="nucleotide sequence ID" value="NC_073991.1"/>
</dbReference>
<proteinExistence type="predicted"/>
<gene>
    <name evidence="1" type="primary">SRR6960509_8_3</name>
</gene>
<dbReference type="EMBL" id="BK013682">
    <property type="protein sequence ID" value="DAD50981.1"/>
    <property type="molecule type" value="Genomic_RNA"/>
</dbReference>
<organism evidence="1 2">
    <name type="scientific">ssRNA phage SRR6960509_8</name>
    <dbReference type="NCBI Taxonomy" id="2786535"/>
    <lineage>
        <taxon>Viruses</taxon>
        <taxon>Riboviria</taxon>
        <taxon>Orthornavirae</taxon>
        <taxon>Lenarviricota</taxon>
        <taxon>Leviviricetes</taxon>
        <taxon>Norzivirales</taxon>
        <taxon>Fiersviridae</taxon>
        <taxon>Mahqeavirus</taxon>
        <taxon>Mahqeavirus limicola</taxon>
    </lineage>
</organism>